<accession>A0A1L8CIC9</accession>
<dbReference type="RefSeq" id="WP_094750995.1">
    <property type="nucleotide sequence ID" value="NZ_AP019008.1"/>
</dbReference>
<reference evidence="3" key="3">
    <citation type="journal article" date="2020" name="Front. Microbiol.">
        <title>Kunkecin A, a New Nisin Variant Bacteriocin Produced by the Fructophilic Lactic Acid Bacterium, Apilactobacillus kunkeei FF30-6 Isolated from Honey bees.</title>
        <authorList>
            <person name="Zendo T."/>
            <person name="Ohashi C."/>
            <person name="Maeno S."/>
            <person name="Piao X."/>
            <person name="Salminen S."/>
            <person name="Sonomoto K."/>
            <person name="Endo A."/>
        </authorList>
    </citation>
    <scope>NUCLEOTIDE SEQUENCE [LARGE SCALE GENOMIC DNA]</scope>
    <source>
        <strain evidence="3">FF30-6</strain>
        <plasmid evidence="3">pKUNFF30-6</plasmid>
    </source>
</reference>
<reference evidence="1" key="2">
    <citation type="journal article" date="2020" name="Front">
        <title>Kunkecin A, a New Nisin Variant Bacteriocin Produced by the Fructophilic Lactic Acid Bacterium, Apilactobacillus kunkeei FF30-6 Isolated from Honey bees.</title>
        <authorList>
            <person name="Zendo T."/>
            <person name="Ohashi C."/>
            <person name="Maeno S."/>
            <person name="Piao X."/>
            <person name="Salminen S."/>
            <person name="Sonomoto K."/>
            <person name="Endo A."/>
        </authorList>
    </citation>
    <scope>NUCLEOTIDE SEQUENCE</scope>
    <source>
        <strain evidence="1">FF30-6</strain>
        <plasmid evidence="1">pKUNFF30-6</plasmid>
    </source>
</reference>
<proteinExistence type="predicted"/>
<geneLocation type="plasmid" evidence="1 3">
    <name>pKUNFF30-6</name>
</geneLocation>
<reference evidence="2 3" key="1">
    <citation type="journal article" date="2016" name="Syst. Appl. Microbiol.">
        <title>Genomic characterization of a fructophilic bee symbiont Lactobacillus kunkeei reveals its niche-specific adaptation.</title>
        <authorList>
            <person name="Maeno S."/>
            <person name="Tanizawa Y."/>
            <person name="Kanesaki Y."/>
            <person name="Kubota E."/>
            <person name="Kumar H."/>
            <person name="Dicks L."/>
            <person name="Salminen S."/>
            <person name="Nakagawa J."/>
            <person name="Arita M."/>
            <person name="Endo A."/>
        </authorList>
    </citation>
    <scope>NUCLEOTIDE SEQUENCE [LARGE SCALE GENOMIC DNA]</scope>
    <source>
        <strain evidence="2 3">FF30-6</strain>
    </source>
</reference>
<dbReference type="EMBL" id="BDDX01000012">
    <property type="protein sequence ID" value="GAT90963.1"/>
    <property type="molecule type" value="Genomic_DNA"/>
</dbReference>
<evidence type="ECO:0000313" key="3">
    <source>
        <dbReference type="Proteomes" id="UP000186588"/>
    </source>
</evidence>
<organism evidence="2 3">
    <name type="scientific">Apilactobacillus kunkeei</name>
    <dbReference type="NCBI Taxonomy" id="148814"/>
    <lineage>
        <taxon>Bacteria</taxon>
        <taxon>Bacillati</taxon>
        <taxon>Bacillota</taxon>
        <taxon>Bacilli</taxon>
        <taxon>Lactobacillales</taxon>
        <taxon>Lactobacillaceae</taxon>
        <taxon>Apilactobacillus</taxon>
    </lineage>
</organism>
<dbReference type="AlphaFoldDB" id="A0A1L8CIC9"/>
<dbReference type="Proteomes" id="UP000186588">
    <property type="component" value="Unassembled WGS sequence"/>
</dbReference>
<evidence type="ECO:0000313" key="2">
    <source>
        <dbReference type="EMBL" id="GAT90963.1"/>
    </source>
</evidence>
<sequence>MDNLKVLGRMSGFPYKHEKIVAVLESKKDTFENTRYTVFSTGTHIKVLEISDRITSQRNISFSEFIEKCHIDERSVREFNDEYGIRLTDNITFDEIRFGVHLLEAIYDDDYTKSLVGKKLFIRSLVSDHYTVKAAESLEYGKILKVTYDNGDHDFFINELPVFKVDMYTPYFANKLSKATSPDTAYMIVFNSRYHLKNRQGLIDDYLEKIPKNKQQLTVINRLKSESFEKLCLERLKDNSRISNYKIFKMDDQDFVFYKISAVRYY</sequence>
<evidence type="ECO:0000313" key="1">
    <source>
        <dbReference type="EMBL" id="BBG67185.1"/>
    </source>
</evidence>
<name>A0A1L8CIC9_9LACO</name>
<gene>
    <name evidence="2" type="ORF">FF306_01083</name>
    <name evidence="1" type="ORF">FF306_p00006</name>
</gene>
<dbReference type="EMBL" id="AP019008">
    <property type="protein sequence ID" value="BBG67185.1"/>
    <property type="molecule type" value="Genomic_DNA"/>
</dbReference>
<keyword evidence="1" id="KW-0614">Plasmid</keyword>
<protein>
    <submittedName>
        <fullName evidence="2">Uncharacterized protein</fullName>
    </submittedName>
</protein>
<dbReference type="Proteomes" id="UP000186588">
    <property type="component" value="Plasmid pKUNFF30-6"/>
</dbReference>